<gene>
    <name evidence="1" type="ORF">XELAEV_18039009mg</name>
</gene>
<reference evidence="2" key="1">
    <citation type="journal article" date="2016" name="Nature">
        <title>Genome evolution in the allotetraploid frog Xenopus laevis.</title>
        <authorList>
            <person name="Session A.M."/>
            <person name="Uno Y."/>
            <person name="Kwon T."/>
            <person name="Chapman J.A."/>
            <person name="Toyoda A."/>
            <person name="Takahashi S."/>
            <person name="Fukui A."/>
            <person name="Hikosaka A."/>
            <person name="Suzuki A."/>
            <person name="Kondo M."/>
            <person name="van Heeringen S.J."/>
            <person name="Quigley I."/>
            <person name="Heinz S."/>
            <person name="Ogino H."/>
            <person name="Ochi H."/>
            <person name="Hellsten U."/>
            <person name="Lyons J.B."/>
            <person name="Simakov O."/>
            <person name="Putnam N."/>
            <person name="Stites J."/>
            <person name="Kuroki Y."/>
            <person name="Tanaka T."/>
            <person name="Michiue T."/>
            <person name="Watanabe M."/>
            <person name="Bogdanovic O."/>
            <person name="Lister R."/>
            <person name="Georgiou G."/>
            <person name="Paranjpe S.S."/>
            <person name="van Kruijsbergen I."/>
            <person name="Shu S."/>
            <person name="Carlson J."/>
            <person name="Kinoshita T."/>
            <person name="Ohta Y."/>
            <person name="Mawaribuchi S."/>
            <person name="Jenkins J."/>
            <person name="Grimwood J."/>
            <person name="Schmutz J."/>
            <person name="Mitros T."/>
            <person name="Mozaffari S.V."/>
            <person name="Suzuki Y."/>
            <person name="Haramoto Y."/>
            <person name="Yamamoto T.S."/>
            <person name="Takagi C."/>
            <person name="Heald R."/>
            <person name="Miller K."/>
            <person name="Haudenschild C."/>
            <person name="Kitzman J."/>
            <person name="Nakayama T."/>
            <person name="Izutsu Y."/>
            <person name="Robert J."/>
            <person name="Fortriede J."/>
            <person name="Burns K."/>
            <person name="Lotay V."/>
            <person name="Karimi K."/>
            <person name="Yasuoka Y."/>
            <person name="Dichmann D.S."/>
            <person name="Flajnik M.F."/>
            <person name="Houston D.W."/>
            <person name="Shendure J."/>
            <person name="DuPasquier L."/>
            <person name="Vize P.D."/>
            <person name="Zorn A.M."/>
            <person name="Ito M."/>
            <person name="Marcotte E.M."/>
            <person name="Wallingford J.B."/>
            <person name="Ito Y."/>
            <person name="Asashima M."/>
            <person name="Ueno N."/>
            <person name="Matsuda Y."/>
            <person name="Veenstra G.J."/>
            <person name="Fujiyama A."/>
            <person name="Harland R.M."/>
            <person name="Taira M."/>
            <person name="Rokhsar D.S."/>
        </authorList>
    </citation>
    <scope>NUCLEOTIDE SEQUENCE [LARGE SCALE GENOMIC DNA]</scope>
    <source>
        <strain evidence="2">J</strain>
    </source>
</reference>
<evidence type="ECO:0000313" key="1">
    <source>
        <dbReference type="EMBL" id="OCT67707.1"/>
    </source>
</evidence>
<name>A0A974C740_XENLA</name>
<accession>A0A974C740</accession>
<proteinExistence type="predicted"/>
<evidence type="ECO:0000313" key="2">
    <source>
        <dbReference type="Proteomes" id="UP000694892"/>
    </source>
</evidence>
<dbReference type="EMBL" id="CM004480">
    <property type="protein sequence ID" value="OCT67707.1"/>
    <property type="molecule type" value="Genomic_DNA"/>
</dbReference>
<sequence>MSGRGENDGFFTSGNNSWFPEGLAAAQLEVVMRWGWARGVLLDRGPNFSLVARTVNKARSFFSVKLMRGIKSGFVPAVFSHFRVRSINAR</sequence>
<dbReference type="AlphaFoldDB" id="A0A974C740"/>
<protein>
    <submittedName>
        <fullName evidence="1">Uncharacterized protein</fullName>
    </submittedName>
</protein>
<organism evidence="1 2">
    <name type="scientific">Xenopus laevis</name>
    <name type="common">African clawed frog</name>
    <dbReference type="NCBI Taxonomy" id="8355"/>
    <lineage>
        <taxon>Eukaryota</taxon>
        <taxon>Metazoa</taxon>
        <taxon>Chordata</taxon>
        <taxon>Craniata</taxon>
        <taxon>Vertebrata</taxon>
        <taxon>Euteleostomi</taxon>
        <taxon>Amphibia</taxon>
        <taxon>Batrachia</taxon>
        <taxon>Anura</taxon>
        <taxon>Pipoidea</taxon>
        <taxon>Pipidae</taxon>
        <taxon>Xenopodinae</taxon>
        <taxon>Xenopus</taxon>
        <taxon>Xenopus</taxon>
    </lineage>
</organism>
<dbReference type="Proteomes" id="UP000694892">
    <property type="component" value="Chromosome 8L"/>
</dbReference>